<sequence length="80" mass="9283">MSSYRDRLPVPAPPRGDISPWSALKQSVGKELTRITMPVAFNEPLSFLQRLTENMEYYSLLVQADNNDDPIARFEEKKRR</sequence>
<gene>
    <name evidence="2" type="ORF">BIW11_04906</name>
</gene>
<dbReference type="EMBL" id="MNPL01031018">
    <property type="protein sequence ID" value="OQR66818.1"/>
    <property type="molecule type" value="Genomic_DNA"/>
</dbReference>
<protein>
    <submittedName>
        <fullName evidence="2">Oxysterol-binding protein-related protein 2-like</fullName>
    </submittedName>
</protein>
<proteinExistence type="predicted"/>
<evidence type="ECO:0000313" key="2">
    <source>
        <dbReference type="EMBL" id="OQR66818.1"/>
    </source>
</evidence>
<dbReference type="OrthoDB" id="416222at2759"/>
<dbReference type="SUPFAM" id="SSF144000">
    <property type="entry name" value="Oxysterol-binding protein-like"/>
    <property type="match status" value="1"/>
</dbReference>
<dbReference type="PANTHER" id="PTHR10972">
    <property type="entry name" value="OXYSTEROL-BINDING PROTEIN-RELATED"/>
    <property type="match status" value="1"/>
</dbReference>
<dbReference type="AlphaFoldDB" id="A0A1V9X074"/>
<dbReference type="InParanoid" id="A0A1V9X074"/>
<name>A0A1V9X074_9ACAR</name>
<dbReference type="GO" id="GO:0097038">
    <property type="term" value="C:perinuclear endoplasmic reticulum"/>
    <property type="evidence" value="ECO:0007669"/>
    <property type="project" value="TreeGrafter"/>
</dbReference>
<dbReference type="PANTHER" id="PTHR10972:SF209">
    <property type="entry name" value="OXYSTEROL-BINDING PROTEIN"/>
    <property type="match status" value="1"/>
</dbReference>
<dbReference type="GO" id="GO:0005829">
    <property type="term" value="C:cytosol"/>
    <property type="evidence" value="ECO:0007669"/>
    <property type="project" value="TreeGrafter"/>
</dbReference>
<dbReference type="InterPro" id="IPR000648">
    <property type="entry name" value="Oxysterol-bd"/>
</dbReference>
<dbReference type="Proteomes" id="UP000192247">
    <property type="component" value="Unassembled WGS sequence"/>
</dbReference>
<comment type="caution">
    <text evidence="2">The sequence shown here is derived from an EMBL/GenBank/DDBJ whole genome shotgun (WGS) entry which is preliminary data.</text>
</comment>
<accession>A0A1V9X074</accession>
<dbReference type="STRING" id="418985.A0A1V9X074"/>
<organism evidence="2 3">
    <name type="scientific">Tropilaelaps mercedesae</name>
    <dbReference type="NCBI Taxonomy" id="418985"/>
    <lineage>
        <taxon>Eukaryota</taxon>
        <taxon>Metazoa</taxon>
        <taxon>Ecdysozoa</taxon>
        <taxon>Arthropoda</taxon>
        <taxon>Chelicerata</taxon>
        <taxon>Arachnida</taxon>
        <taxon>Acari</taxon>
        <taxon>Parasitiformes</taxon>
        <taxon>Mesostigmata</taxon>
        <taxon>Gamasina</taxon>
        <taxon>Dermanyssoidea</taxon>
        <taxon>Laelapidae</taxon>
        <taxon>Tropilaelaps</taxon>
    </lineage>
</organism>
<dbReference type="GO" id="GO:0005886">
    <property type="term" value="C:plasma membrane"/>
    <property type="evidence" value="ECO:0007669"/>
    <property type="project" value="TreeGrafter"/>
</dbReference>
<evidence type="ECO:0000256" key="1">
    <source>
        <dbReference type="SAM" id="MobiDB-lite"/>
    </source>
</evidence>
<evidence type="ECO:0000313" key="3">
    <source>
        <dbReference type="Proteomes" id="UP000192247"/>
    </source>
</evidence>
<feature type="region of interest" description="Disordered" evidence="1">
    <location>
        <begin position="1"/>
        <end position="21"/>
    </location>
</feature>
<dbReference type="InterPro" id="IPR037239">
    <property type="entry name" value="OSBP_sf"/>
</dbReference>
<keyword evidence="3" id="KW-1185">Reference proteome</keyword>
<dbReference type="Pfam" id="PF01237">
    <property type="entry name" value="Oxysterol_BP"/>
    <property type="match status" value="1"/>
</dbReference>
<dbReference type="GO" id="GO:0032934">
    <property type="term" value="F:sterol binding"/>
    <property type="evidence" value="ECO:0007669"/>
    <property type="project" value="TreeGrafter"/>
</dbReference>
<reference evidence="2 3" key="1">
    <citation type="journal article" date="2017" name="Gigascience">
        <title>Draft genome of the honey bee ectoparasitic mite, Tropilaelaps mercedesae, is shaped by the parasitic life history.</title>
        <authorList>
            <person name="Dong X."/>
            <person name="Armstrong S.D."/>
            <person name="Xia D."/>
            <person name="Makepeace B.L."/>
            <person name="Darby A.C."/>
            <person name="Kadowaki T."/>
        </authorList>
    </citation>
    <scope>NUCLEOTIDE SEQUENCE [LARGE SCALE GENOMIC DNA]</scope>
    <source>
        <strain evidence="2">Wuxi-XJTLU</strain>
    </source>
</reference>